<dbReference type="EMBL" id="SRKY01000002">
    <property type="protein sequence ID" value="THH36735.1"/>
    <property type="molecule type" value="Genomic_DNA"/>
</dbReference>
<comment type="caution">
    <text evidence="2">The sequence shown here is derived from an EMBL/GenBank/DDBJ whole genome shotgun (WGS) entry which is preliminary data.</text>
</comment>
<dbReference type="Proteomes" id="UP000306602">
    <property type="component" value="Unassembled WGS sequence"/>
</dbReference>
<name>A0A4S4NDA5_9RHOB</name>
<sequence length="136" mass="14358">MTFFGKCAVWPVTTLVLSLSTAAMAGSAASVSIGILCDDPHQTPVCEGMREGLKEMSAGRDVRLVDQASGGLSILLRFVVHKTSAHHLSGQIAWTLRDGATGEGPVIDLSVIDAPLNAEMLRDFGRQLAVISDIPL</sequence>
<dbReference type="AlphaFoldDB" id="A0A4S4NDA5"/>
<reference evidence="2 3" key="1">
    <citation type="submission" date="2019-04" db="EMBL/GenBank/DDBJ databases">
        <title>Shimia ponticola sp. nov., isolated from seawater.</title>
        <authorList>
            <person name="Kim Y.-O."/>
            <person name="Yoon J.-H."/>
        </authorList>
    </citation>
    <scope>NUCLEOTIDE SEQUENCE [LARGE SCALE GENOMIC DNA]</scope>
    <source>
        <strain evidence="2 3">MYP11</strain>
    </source>
</reference>
<dbReference type="OrthoDB" id="7854337at2"/>
<feature type="signal peptide" evidence="1">
    <location>
        <begin position="1"/>
        <end position="25"/>
    </location>
</feature>
<organism evidence="2 3">
    <name type="scientific">Aliishimia ponticola</name>
    <dbReference type="NCBI Taxonomy" id="2499833"/>
    <lineage>
        <taxon>Bacteria</taxon>
        <taxon>Pseudomonadati</taxon>
        <taxon>Pseudomonadota</taxon>
        <taxon>Alphaproteobacteria</taxon>
        <taxon>Rhodobacterales</taxon>
        <taxon>Paracoccaceae</taxon>
        <taxon>Aliishimia</taxon>
    </lineage>
</organism>
<dbReference type="RefSeq" id="WP_136462335.1">
    <property type="nucleotide sequence ID" value="NZ_SRKY01000002.1"/>
</dbReference>
<feature type="chain" id="PRO_5020361442" evidence="1">
    <location>
        <begin position="26"/>
        <end position="136"/>
    </location>
</feature>
<evidence type="ECO:0000256" key="1">
    <source>
        <dbReference type="SAM" id="SignalP"/>
    </source>
</evidence>
<protein>
    <submittedName>
        <fullName evidence="2">Uncharacterized protein</fullName>
    </submittedName>
</protein>
<gene>
    <name evidence="2" type="ORF">E4Z66_07245</name>
</gene>
<evidence type="ECO:0000313" key="3">
    <source>
        <dbReference type="Proteomes" id="UP000306602"/>
    </source>
</evidence>
<keyword evidence="3" id="KW-1185">Reference proteome</keyword>
<accession>A0A4S4NDA5</accession>
<proteinExistence type="predicted"/>
<evidence type="ECO:0000313" key="2">
    <source>
        <dbReference type="EMBL" id="THH36735.1"/>
    </source>
</evidence>
<keyword evidence="1" id="KW-0732">Signal</keyword>